<organism evidence="6 7">
    <name type="scientific">Hibiscus sabdariffa</name>
    <name type="common">roselle</name>
    <dbReference type="NCBI Taxonomy" id="183260"/>
    <lineage>
        <taxon>Eukaryota</taxon>
        <taxon>Viridiplantae</taxon>
        <taxon>Streptophyta</taxon>
        <taxon>Embryophyta</taxon>
        <taxon>Tracheophyta</taxon>
        <taxon>Spermatophyta</taxon>
        <taxon>Magnoliopsida</taxon>
        <taxon>eudicotyledons</taxon>
        <taxon>Gunneridae</taxon>
        <taxon>Pentapetalae</taxon>
        <taxon>rosids</taxon>
        <taxon>malvids</taxon>
        <taxon>Malvales</taxon>
        <taxon>Malvaceae</taxon>
        <taxon>Malvoideae</taxon>
        <taxon>Hibiscus</taxon>
    </lineage>
</organism>
<dbReference type="EMBL" id="JBBPBN010000026">
    <property type="protein sequence ID" value="KAK9008664.1"/>
    <property type="molecule type" value="Genomic_DNA"/>
</dbReference>
<feature type="region of interest" description="Disordered" evidence="4">
    <location>
        <begin position="385"/>
        <end position="404"/>
    </location>
</feature>
<evidence type="ECO:0000313" key="7">
    <source>
        <dbReference type="Proteomes" id="UP001396334"/>
    </source>
</evidence>
<dbReference type="InterPro" id="IPR041591">
    <property type="entry name" value="OCRE"/>
</dbReference>
<dbReference type="PROSITE" id="PS50174">
    <property type="entry name" value="G_PATCH"/>
    <property type="match status" value="1"/>
</dbReference>
<keyword evidence="7" id="KW-1185">Reference proteome</keyword>
<keyword evidence="2" id="KW-0694">RNA-binding</keyword>
<dbReference type="Pfam" id="PF17780">
    <property type="entry name" value="OCRE"/>
    <property type="match status" value="1"/>
</dbReference>
<evidence type="ECO:0000256" key="4">
    <source>
        <dbReference type="SAM" id="MobiDB-lite"/>
    </source>
</evidence>
<accession>A0ABR2R7A1</accession>
<evidence type="ECO:0000256" key="3">
    <source>
        <dbReference type="ARBA" id="ARBA00023242"/>
    </source>
</evidence>
<dbReference type="Pfam" id="PF01585">
    <property type="entry name" value="G-patch"/>
    <property type="match status" value="1"/>
</dbReference>
<dbReference type="InterPro" id="IPR000467">
    <property type="entry name" value="G_patch_dom"/>
</dbReference>
<reference evidence="6 7" key="1">
    <citation type="journal article" date="2024" name="G3 (Bethesda)">
        <title>Genome assembly of Hibiscus sabdariffa L. provides insights into metabolisms of medicinal natural products.</title>
        <authorList>
            <person name="Kim T."/>
        </authorList>
    </citation>
    <scope>NUCLEOTIDE SEQUENCE [LARGE SCALE GENOMIC DNA]</scope>
    <source>
        <strain evidence="6">TK-2024</strain>
        <tissue evidence="6">Old leaves</tissue>
    </source>
</reference>
<gene>
    <name evidence="6" type="ORF">V6N11_075549</name>
</gene>
<feature type="domain" description="G-patch" evidence="5">
    <location>
        <begin position="422"/>
        <end position="453"/>
    </location>
</feature>
<evidence type="ECO:0000256" key="1">
    <source>
        <dbReference type="ARBA" id="ARBA00004123"/>
    </source>
</evidence>
<comment type="caution">
    <text evidence="6">The sequence shown here is derived from an EMBL/GenBank/DDBJ whole genome shotgun (WGS) entry which is preliminary data.</text>
</comment>
<comment type="subcellular location">
    <subcellularLocation>
        <location evidence="1">Nucleus</location>
    </subcellularLocation>
</comment>
<evidence type="ECO:0000256" key="2">
    <source>
        <dbReference type="ARBA" id="ARBA00022884"/>
    </source>
</evidence>
<sequence>MADSTQSELQSSSDCSFVWDPQTRLYFHASSGFYHDPDAGWYYSSRDGLYYTFENGNYVLLDKEGAMADDSVLNEPYTTASSNGLEYCSSSQGNDVDAHNSAVDVADKSATAGLIEDISTQVSEHPQPPSEWLEDTLIDLYLSGYNIAVSSAADANTSLETDDSEKLKLTSDGNDEEYELEEGEWIPEENCGFADSSGVVPYEGDTWDEENWRAQYGQVTHCKEEPMPEFPVVDLWDWSMVTRPKEDGKNQVARLIGRLVKPSAKVHPSVPSGGGLFKTAPICEVHLDLVRVRTGQVYKLRTPSPRYLASLSTYDSSDPTKDWGFPDLLVNKKASLHFKSRQKRKTEAIGEKGVKDLSILSDQPSTSLKGNHVYRDRAAERRTLHGGFGLGPGQKNAATEHDSDPTCVEDAKAEALNKSFGAGSYARRILEGMGWKEGEGLGSSTKGSTEPLQPIGNIVKAPVHDQSGIENFHFPFLLVQFHSTQLAHLQLDNLETTETRSTFGRVSHESKDMQPMCNPLECNRQPSLQPTLAYDQQPLAAHIGVQQQPTKEACAGHHPLQF</sequence>
<evidence type="ECO:0000259" key="5">
    <source>
        <dbReference type="PROSITE" id="PS50174"/>
    </source>
</evidence>
<dbReference type="CDD" id="cd16074">
    <property type="entry name" value="OCRE"/>
    <property type="match status" value="1"/>
</dbReference>
<proteinExistence type="predicted"/>
<keyword evidence="3" id="KW-0539">Nucleus</keyword>
<dbReference type="PANTHER" id="PTHR13948">
    <property type="entry name" value="RNA-BINDING PROTEIN"/>
    <property type="match status" value="1"/>
</dbReference>
<protein>
    <recommendedName>
        <fullName evidence="5">G-patch domain-containing protein</fullName>
    </recommendedName>
</protein>
<dbReference type="PANTHER" id="PTHR13948:SF38">
    <property type="entry name" value="D111_G-PATCH DOMAIN-CONTAINING PROTEIN"/>
    <property type="match status" value="1"/>
</dbReference>
<evidence type="ECO:0000313" key="6">
    <source>
        <dbReference type="EMBL" id="KAK9008664.1"/>
    </source>
</evidence>
<name>A0ABR2R7A1_9ROSI</name>
<dbReference type="SMART" id="SM00443">
    <property type="entry name" value="G_patch"/>
    <property type="match status" value="1"/>
</dbReference>
<dbReference type="Proteomes" id="UP001396334">
    <property type="component" value="Unassembled WGS sequence"/>
</dbReference>